<feature type="compositionally biased region" description="Polar residues" evidence="1">
    <location>
        <begin position="1"/>
        <end position="11"/>
    </location>
</feature>
<name>A0A6V8PRD4_9ACTN</name>
<feature type="region of interest" description="Disordered" evidence="1">
    <location>
        <begin position="1"/>
        <end position="36"/>
    </location>
</feature>
<dbReference type="EMBL" id="BLSA01000578">
    <property type="protein sequence ID" value="GFP33586.1"/>
    <property type="molecule type" value="Genomic_DNA"/>
</dbReference>
<evidence type="ECO:0000313" key="3">
    <source>
        <dbReference type="Proteomes" id="UP000568877"/>
    </source>
</evidence>
<accession>A0A6V8PRD4</accession>
<sequence length="36" mass="3880">MSYNQTELSSGDNHEVQPVLIITTPLPPEGTPDTTP</sequence>
<reference evidence="2 3" key="1">
    <citation type="journal article" date="2020" name="Front. Microbiol.">
        <title>Single-cell genomics of novel Actinobacteria with the Wood-Ljungdahl pathway discovered in a serpentinizing system.</title>
        <authorList>
            <person name="Merino N."/>
            <person name="Kawai M."/>
            <person name="Boyd E.S."/>
            <person name="Colman D.R."/>
            <person name="McGlynn S.E."/>
            <person name="Nealson K.H."/>
            <person name="Kurokawa K."/>
            <person name="Hongoh Y."/>
        </authorList>
    </citation>
    <scope>NUCLEOTIDE SEQUENCE [LARGE SCALE GENOMIC DNA]</scope>
    <source>
        <strain evidence="2 3">S42</strain>
    </source>
</reference>
<organism evidence="2 3">
    <name type="scientific">Candidatus Hakubella thermalkaliphila</name>
    <dbReference type="NCBI Taxonomy" id="2754717"/>
    <lineage>
        <taxon>Bacteria</taxon>
        <taxon>Bacillati</taxon>
        <taxon>Actinomycetota</taxon>
        <taxon>Actinomycetota incertae sedis</taxon>
        <taxon>Candidatus Hakubellales</taxon>
        <taxon>Candidatus Hakubellaceae</taxon>
        <taxon>Candidatus Hakubella</taxon>
    </lineage>
</organism>
<feature type="compositionally biased region" description="Pro residues" evidence="1">
    <location>
        <begin position="25"/>
        <end position="36"/>
    </location>
</feature>
<gene>
    <name evidence="2" type="ORF">HKBW3S42_01923</name>
</gene>
<dbReference type="AlphaFoldDB" id="A0A6V8PRD4"/>
<protein>
    <submittedName>
        <fullName evidence="2">Uncharacterized protein</fullName>
    </submittedName>
</protein>
<comment type="caution">
    <text evidence="2">The sequence shown here is derived from an EMBL/GenBank/DDBJ whole genome shotgun (WGS) entry which is preliminary data.</text>
</comment>
<proteinExistence type="predicted"/>
<evidence type="ECO:0000313" key="2">
    <source>
        <dbReference type="EMBL" id="GFP33586.1"/>
    </source>
</evidence>
<evidence type="ECO:0000256" key="1">
    <source>
        <dbReference type="SAM" id="MobiDB-lite"/>
    </source>
</evidence>
<feature type="non-terminal residue" evidence="2">
    <location>
        <position position="36"/>
    </location>
</feature>
<dbReference type="Proteomes" id="UP000568877">
    <property type="component" value="Unassembled WGS sequence"/>
</dbReference>